<dbReference type="Pfam" id="PF10335">
    <property type="entry name" value="DUF294_C"/>
    <property type="match status" value="1"/>
</dbReference>
<dbReference type="Gene3D" id="3.10.580.10">
    <property type="entry name" value="CBS-domain"/>
    <property type="match status" value="1"/>
</dbReference>
<dbReference type="RefSeq" id="WP_072909958.1">
    <property type="nucleotide sequence ID" value="NZ_FQZT01000022.1"/>
</dbReference>
<dbReference type="SUPFAM" id="SSF54631">
    <property type="entry name" value="CBS-domain pair"/>
    <property type="match status" value="1"/>
</dbReference>
<dbReference type="InterPro" id="IPR014710">
    <property type="entry name" value="RmlC-like_jellyroll"/>
</dbReference>
<feature type="domain" description="Cyclic nucleotide-binding" evidence="3">
    <location>
        <begin position="11"/>
        <end position="114"/>
    </location>
</feature>
<dbReference type="SUPFAM" id="SSF51206">
    <property type="entry name" value="cAMP-binding domain-like"/>
    <property type="match status" value="1"/>
</dbReference>
<keyword evidence="1 2" id="KW-0129">CBS domain</keyword>
<keyword evidence="6" id="KW-1185">Reference proteome</keyword>
<dbReference type="PANTHER" id="PTHR43080:SF2">
    <property type="entry name" value="CBS DOMAIN-CONTAINING PROTEIN"/>
    <property type="match status" value="1"/>
</dbReference>
<dbReference type="InterPro" id="IPR051257">
    <property type="entry name" value="Diverse_CBS-Domain"/>
</dbReference>
<evidence type="ECO:0000313" key="6">
    <source>
        <dbReference type="Proteomes" id="UP000184171"/>
    </source>
</evidence>
<organism evidence="5 6">
    <name type="scientific">Malonomonas rubra DSM 5091</name>
    <dbReference type="NCBI Taxonomy" id="1122189"/>
    <lineage>
        <taxon>Bacteria</taxon>
        <taxon>Pseudomonadati</taxon>
        <taxon>Thermodesulfobacteriota</taxon>
        <taxon>Desulfuromonadia</taxon>
        <taxon>Desulfuromonadales</taxon>
        <taxon>Geopsychrobacteraceae</taxon>
        <taxon>Malonomonas</taxon>
    </lineage>
</organism>
<dbReference type="InterPro" id="IPR043519">
    <property type="entry name" value="NT_sf"/>
</dbReference>
<dbReference type="InterPro" id="IPR000595">
    <property type="entry name" value="cNMP-bd_dom"/>
</dbReference>
<evidence type="ECO:0000256" key="1">
    <source>
        <dbReference type="ARBA" id="ARBA00023122"/>
    </source>
</evidence>
<dbReference type="Proteomes" id="UP000184171">
    <property type="component" value="Unassembled WGS sequence"/>
</dbReference>
<evidence type="ECO:0000259" key="3">
    <source>
        <dbReference type="PROSITE" id="PS50042"/>
    </source>
</evidence>
<dbReference type="PROSITE" id="PS50042">
    <property type="entry name" value="CNMP_BINDING_3"/>
    <property type="match status" value="1"/>
</dbReference>
<dbReference type="STRING" id="1122189.SAMN02745165_03432"/>
<dbReference type="CDD" id="cd00038">
    <property type="entry name" value="CAP_ED"/>
    <property type="match status" value="1"/>
</dbReference>
<dbReference type="PROSITE" id="PS51371">
    <property type="entry name" value="CBS"/>
    <property type="match status" value="2"/>
</dbReference>
<feature type="domain" description="CBS" evidence="4">
    <location>
        <begin position="232"/>
        <end position="288"/>
    </location>
</feature>
<dbReference type="Pfam" id="PF00027">
    <property type="entry name" value="cNMP_binding"/>
    <property type="match status" value="1"/>
</dbReference>
<dbReference type="Gene3D" id="2.60.120.10">
    <property type="entry name" value="Jelly Rolls"/>
    <property type="match status" value="1"/>
</dbReference>
<dbReference type="SMART" id="SM00116">
    <property type="entry name" value="CBS"/>
    <property type="match status" value="2"/>
</dbReference>
<dbReference type="AlphaFoldDB" id="A0A1M6MXH2"/>
<dbReference type="Pfam" id="PF03445">
    <property type="entry name" value="DUF294"/>
    <property type="match status" value="1"/>
</dbReference>
<dbReference type="InterPro" id="IPR018821">
    <property type="entry name" value="DUF294_put_nucleoTrafse_sb-bd"/>
</dbReference>
<evidence type="ECO:0000256" key="2">
    <source>
        <dbReference type="PROSITE-ProRule" id="PRU00703"/>
    </source>
</evidence>
<name>A0A1M6MXH2_MALRU</name>
<dbReference type="GO" id="GO:0008773">
    <property type="term" value="F:[protein-PII] uridylyltransferase activity"/>
    <property type="evidence" value="ECO:0007669"/>
    <property type="project" value="InterPro"/>
</dbReference>
<accession>A0A1M6MXH2</accession>
<evidence type="ECO:0000313" key="5">
    <source>
        <dbReference type="EMBL" id="SHJ88145.1"/>
    </source>
</evidence>
<protein>
    <submittedName>
        <fullName evidence="5">CBS domain-containing protein</fullName>
    </submittedName>
</protein>
<dbReference type="InterPro" id="IPR046342">
    <property type="entry name" value="CBS_dom_sf"/>
</dbReference>
<dbReference type="InterPro" id="IPR005105">
    <property type="entry name" value="GlnD_Uridyltrans_N"/>
</dbReference>
<evidence type="ECO:0000259" key="4">
    <source>
        <dbReference type="PROSITE" id="PS51371"/>
    </source>
</evidence>
<dbReference type="CDD" id="cd05401">
    <property type="entry name" value="NT_GlnE_GlnD_like"/>
    <property type="match status" value="1"/>
</dbReference>
<dbReference type="SUPFAM" id="SSF81301">
    <property type="entry name" value="Nucleotidyltransferase"/>
    <property type="match status" value="1"/>
</dbReference>
<dbReference type="PANTHER" id="PTHR43080">
    <property type="entry name" value="CBS DOMAIN-CONTAINING PROTEIN CBSX3, MITOCHONDRIAL"/>
    <property type="match status" value="1"/>
</dbReference>
<gene>
    <name evidence="5" type="ORF">SAMN02745165_03432</name>
</gene>
<dbReference type="InterPro" id="IPR000644">
    <property type="entry name" value="CBS_dom"/>
</dbReference>
<proteinExistence type="predicted"/>
<dbReference type="OrthoDB" id="9808528at2"/>
<dbReference type="InterPro" id="IPR018490">
    <property type="entry name" value="cNMP-bd_dom_sf"/>
</dbReference>
<dbReference type="SMART" id="SM00100">
    <property type="entry name" value="cNMP"/>
    <property type="match status" value="1"/>
</dbReference>
<dbReference type="EMBL" id="FQZT01000022">
    <property type="protein sequence ID" value="SHJ88145.1"/>
    <property type="molecule type" value="Genomic_DNA"/>
</dbReference>
<dbReference type="Pfam" id="PF00571">
    <property type="entry name" value="CBS"/>
    <property type="match status" value="2"/>
</dbReference>
<sequence>MGIIKLRDSEPFCHLPEAHFQELRESAVKRTFDANTHIVNQNDQPTGYLYVIMEGIVEITTTAPGGEEMVVDYRKEGQFFGGTPIFTGEPYTAGVRSVTPITCYLIPEAALKKVAKDYPQVSEFFTRVVLTRVRSLYADIVKEHTSNAVTQMEAYPFKKRLSEIMSAPVETCQPSTTARDVARQMTEKAVSSVLVMDDNSMPCGIITERDLIAKVISPDAVDCTQISAAEIMTTHPYFVSPQTYMYEAMAYLTAHRIKHLPVIDNGQLVGIVTMRELMRYRSQKAMLLVGSVNDESTLEGLASIKKEILTVARALLTETHSTPEVMEIISYIHHNIIKKVYQICFQEMLDAGYERPTVKHCFLLMGSGGRREMLLNPDQDNGFIFEDVPDERLPEIEQFFVPFSEKLVEALATVGYPLCEGKVMCNNPLWRGRLIDWHKRIHDWVQNPEPQKVRYSSIFFDFVPLEGDSTLAQSLHDIVFSEIRRFEGFLYHMMSLDLRYKVPVGLLGRFIVSKEEPHKGQLSVKQGGSIYIVDCVRMFVLEKGIQQTTTQDRLNELVARKIFETDTAEHIKAALEALNFLRLRNEIALVENGQKPSHYLDPNKLSKSEQELLKEAFHVVSKLQDATKRHFSKSYI</sequence>
<feature type="domain" description="CBS" evidence="4">
    <location>
        <begin position="165"/>
        <end position="221"/>
    </location>
</feature>
<reference evidence="5 6" key="1">
    <citation type="submission" date="2016-11" db="EMBL/GenBank/DDBJ databases">
        <authorList>
            <person name="Jaros S."/>
            <person name="Januszkiewicz K."/>
            <person name="Wedrychowicz H."/>
        </authorList>
    </citation>
    <scope>NUCLEOTIDE SEQUENCE [LARGE SCALE GENOMIC DNA]</scope>
    <source>
        <strain evidence="5 6">DSM 5091</strain>
    </source>
</reference>